<proteinExistence type="predicted"/>
<gene>
    <name evidence="2" type="ORF">PG986_009939</name>
</gene>
<dbReference type="InterPro" id="IPR012338">
    <property type="entry name" value="Beta-lactam/transpept-like"/>
</dbReference>
<sequence>MAQAQGTCDPRFAKVRTLFQSFLDSGAELGASLTVNLAGETILDLYGGHADAARTRAWERDTVVPLASSTKTVSALAVLLLVDRGAIASVHDKVCKYWPEFAANGKEEVEIRHLLAHTSGVAGWEGPISVEEVCDRDSDATARLAGQAPWWVPGTASAYHAWNYGHLLGEVVRRVAGGTRLKEFVAREIAAPLGADFQIGLRAEDEGRMAEFVAPPPSSSGGGGGGLPPGFEPGPLFVKAIANPAMPPDFGRTRAWREGEVGASNGVGNARGLNAILSNITLAGFNNDDNEDQEEKKYLLSKPTVDLIFEEQSYGPDLAVGQTIRFGIGYALRGDADGGREKTWVDDRLPAGRIAYWGGSGGSLGIMDVDRGLTITYAMNLRSTSMLGNPASTAYIRAIYEALGVEI</sequence>
<dbReference type="PANTHER" id="PTHR43319:SF3">
    <property type="entry name" value="BETA-LACTAMASE-RELATED DOMAIN-CONTAINING PROTEIN"/>
    <property type="match status" value="1"/>
</dbReference>
<comment type="caution">
    <text evidence="2">The sequence shown here is derived from an EMBL/GenBank/DDBJ whole genome shotgun (WGS) entry which is preliminary data.</text>
</comment>
<dbReference type="GeneID" id="92079223"/>
<evidence type="ECO:0000313" key="3">
    <source>
        <dbReference type="Proteomes" id="UP001391051"/>
    </source>
</evidence>
<dbReference type="PANTHER" id="PTHR43319">
    <property type="entry name" value="BETA-LACTAMASE-RELATED"/>
    <property type="match status" value="1"/>
</dbReference>
<accession>A0ABR1Q935</accession>
<dbReference type="Proteomes" id="UP001391051">
    <property type="component" value="Unassembled WGS sequence"/>
</dbReference>
<dbReference type="Pfam" id="PF00144">
    <property type="entry name" value="Beta-lactamase"/>
    <property type="match status" value="1"/>
</dbReference>
<dbReference type="EMBL" id="JAQQWE010000006">
    <property type="protein sequence ID" value="KAK7949053.1"/>
    <property type="molecule type" value="Genomic_DNA"/>
</dbReference>
<dbReference type="InterPro" id="IPR052907">
    <property type="entry name" value="Beta-lactamase/esterase"/>
</dbReference>
<evidence type="ECO:0000313" key="2">
    <source>
        <dbReference type="EMBL" id="KAK7949053.1"/>
    </source>
</evidence>
<dbReference type="SUPFAM" id="SSF56601">
    <property type="entry name" value="beta-lactamase/transpeptidase-like"/>
    <property type="match status" value="1"/>
</dbReference>
<evidence type="ECO:0000259" key="1">
    <source>
        <dbReference type="Pfam" id="PF00144"/>
    </source>
</evidence>
<name>A0ABR1Q935_9PEZI</name>
<reference evidence="2 3" key="1">
    <citation type="submission" date="2023-01" db="EMBL/GenBank/DDBJ databases">
        <title>Analysis of 21 Apiospora genomes using comparative genomics revels a genus with tremendous synthesis potential of carbohydrate active enzymes and secondary metabolites.</title>
        <authorList>
            <person name="Sorensen T."/>
        </authorList>
    </citation>
    <scope>NUCLEOTIDE SEQUENCE [LARGE SCALE GENOMIC DNA]</scope>
    <source>
        <strain evidence="2 3">CBS 24483</strain>
    </source>
</reference>
<protein>
    <submittedName>
        <fullName evidence="2">Beta-lactamase</fullName>
    </submittedName>
</protein>
<dbReference type="InterPro" id="IPR001466">
    <property type="entry name" value="Beta-lactam-related"/>
</dbReference>
<dbReference type="RefSeq" id="XP_066698559.1">
    <property type="nucleotide sequence ID" value="XM_066846161.1"/>
</dbReference>
<keyword evidence="3" id="KW-1185">Reference proteome</keyword>
<feature type="domain" description="Beta-lactamase-related" evidence="1">
    <location>
        <begin position="16"/>
        <end position="384"/>
    </location>
</feature>
<dbReference type="Gene3D" id="3.40.710.10">
    <property type="entry name" value="DD-peptidase/beta-lactamase superfamily"/>
    <property type="match status" value="1"/>
</dbReference>
<organism evidence="2 3">
    <name type="scientific">Apiospora aurea</name>
    <dbReference type="NCBI Taxonomy" id="335848"/>
    <lineage>
        <taxon>Eukaryota</taxon>
        <taxon>Fungi</taxon>
        <taxon>Dikarya</taxon>
        <taxon>Ascomycota</taxon>
        <taxon>Pezizomycotina</taxon>
        <taxon>Sordariomycetes</taxon>
        <taxon>Xylariomycetidae</taxon>
        <taxon>Amphisphaeriales</taxon>
        <taxon>Apiosporaceae</taxon>
        <taxon>Apiospora</taxon>
    </lineage>
</organism>